<gene>
    <name evidence="1" type="ORF">Pint_13559</name>
</gene>
<evidence type="ECO:0000313" key="2">
    <source>
        <dbReference type="Proteomes" id="UP001163603"/>
    </source>
</evidence>
<dbReference type="EMBL" id="CM047743">
    <property type="protein sequence ID" value="KAJ0031445.1"/>
    <property type="molecule type" value="Genomic_DNA"/>
</dbReference>
<protein>
    <submittedName>
        <fullName evidence="1">Uncharacterized protein</fullName>
    </submittedName>
</protein>
<accession>A0ACC0YAB7</accession>
<evidence type="ECO:0000313" key="1">
    <source>
        <dbReference type="EMBL" id="KAJ0031445.1"/>
    </source>
</evidence>
<proteinExistence type="predicted"/>
<comment type="caution">
    <text evidence="1">The sequence shown here is derived from an EMBL/GenBank/DDBJ whole genome shotgun (WGS) entry which is preliminary data.</text>
</comment>
<dbReference type="Proteomes" id="UP001163603">
    <property type="component" value="Chromosome 8"/>
</dbReference>
<name>A0ACC0YAB7_9ROSI</name>
<sequence length="934" mass="104066">MDDAFEMEDGSTFFSEDEDLCSSILSRLSTSTQDDHQHLCTTIGAISQELKDHNLPLTPVAYFGAICSSLDLILSSSDQDSSAHRIASLTTLLSIVLPKLPSPILKKKGDYLKDLVVRVIRLNSVTVVATASGLKILSRLLISRGRVNWSDVSQMYGVIVGFMTDPRLKVRRQSHLCVREILLSFQGTPVLSPASEAITNMFEKFLLLAGGSNSNANDKPKGAQEVLFMLDAFKECLPLMSMKYTTTILKYFKTLLELRQPLVTRRITDSLNVICIHPTLEISNEALLELLCSLALSVSTNEINADGMTFTARLLNVGMIKIYSLNRQICVTKLPIVFNALKDILASEHEEAIFAATEALKSLINACIDESLIKQGLDQIKKEDLDTRKSGPAIIEKLCSTIESLLDYPYSAVWDMSFQVVSTMFDKLGNDSSYLMRGTLKNLSDMQNLPDEDFPYRKKLHECVGSAVGAMGPETFLSLLPLKLEAKDLSEVNVWLFPVLKQYTIGARLKYFKENMLGMAGLMRQKSQKLEQEGRVLAARSADALVYSLWSLLPSFCNYPQDTAENFKELLGVLCTTLREEHDIRGIICSSLQYLVQQNKNVLEGKNDFIGVEISNARRLAMARYTPQVAADNLSVLKLCARELLSILSHIFLETEKDEGGCLQSTIGEFASIADKEVVPRLFKRTMQGLLEATQEAGKAKSTRNSYSMQIDDSSNESSPSHARARLFDLAVSLLPGLNAKEIDVLFVAVKAALEDDEGLIQKKAYKVLSVILRWVLSRAHTRERDGNGVGKWEFFKGKGGCLENTWYNVGAGLFYIIKYIVVHPLFSIITVILTNSPLEQKGWGRIGRVLVGGQKCDGFLSSKLEELLGCMIEVLPSCHFSARRHRLDCLYFIIVHVSKDNFEQRRRDILSSFLTEIILALKEVQSLPTGIFG</sequence>
<keyword evidence="2" id="KW-1185">Reference proteome</keyword>
<organism evidence="1 2">
    <name type="scientific">Pistacia integerrima</name>
    <dbReference type="NCBI Taxonomy" id="434235"/>
    <lineage>
        <taxon>Eukaryota</taxon>
        <taxon>Viridiplantae</taxon>
        <taxon>Streptophyta</taxon>
        <taxon>Embryophyta</taxon>
        <taxon>Tracheophyta</taxon>
        <taxon>Spermatophyta</taxon>
        <taxon>Magnoliopsida</taxon>
        <taxon>eudicotyledons</taxon>
        <taxon>Gunneridae</taxon>
        <taxon>Pentapetalae</taxon>
        <taxon>rosids</taxon>
        <taxon>malvids</taxon>
        <taxon>Sapindales</taxon>
        <taxon>Anacardiaceae</taxon>
        <taxon>Pistacia</taxon>
    </lineage>
</organism>
<reference evidence="2" key="1">
    <citation type="journal article" date="2023" name="G3 (Bethesda)">
        <title>Genome assembly and association tests identify interacting loci associated with vigor, precocity, and sex in interspecific pistachio rootstocks.</title>
        <authorList>
            <person name="Palmer W."/>
            <person name="Jacygrad E."/>
            <person name="Sagayaradj S."/>
            <person name="Cavanaugh K."/>
            <person name="Han R."/>
            <person name="Bertier L."/>
            <person name="Beede B."/>
            <person name="Kafkas S."/>
            <person name="Golino D."/>
            <person name="Preece J."/>
            <person name="Michelmore R."/>
        </authorList>
    </citation>
    <scope>NUCLEOTIDE SEQUENCE [LARGE SCALE GENOMIC DNA]</scope>
</reference>